<dbReference type="EMBL" id="JXTI01000053">
    <property type="protein sequence ID" value="KWX13868.1"/>
    <property type="molecule type" value="Genomic_DNA"/>
</dbReference>
<dbReference type="VEuPathDB" id="GiardiaDB:QR46_2150"/>
<reference evidence="1 2" key="1">
    <citation type="journal article" date="2015" name="Mol. Biochem. Parasitol.">
        <title>Identification of polymorphic genes for use in assemblage B genotyping assays through comparative genomics of multiple assemblage B Giardia duodenalis isolates.</title>
        <authorList>
            <person name="Wielinga C."/>
            <person name="Thompson R.C."/>
            <person name="Monis P."/>
            <person name="Ryan U."/>
        </authorList>
    </citation>
    <scope>NUCLEOTIDE SEQUENCE [LARGE SCALE GENOMIC DNA]</scope>
    <source>
        <strain evidence="1 2">BAH15c1</strain>
    </source>
</reference>
<name>A0A132NUX5_GIAIN</name>
<accession>A0A132NUX5</accession>
<comment type="caution">
    <text evidence="1">The sequence shown here is derived from an EMBL/GenBank/DDBJ whole genome shotgun (WGS) entry which is preliminary data.</text>
</comment>
<gene>
    <name evidence="1" type="ORF">QR46_2150</name>
</gene>
<proteinExistence type="predicted"/>
<organism evidence="1 2">
    <name type="scientific">Giardia duodenalis assemblage B</name>
    <dbReference type="NCBI Taxonomy" id="1394984"/>
    <lineage>
        <taxon>Eukaryota</taxon>
        <taxon>Metamonada</taxon>
        <taxon>Diplomonadida</taxon>
        <taxon>Hexamitidae</taxon>
        <taxon>Giardiinae</taxon>
        <taxon>Giardia</taxon>
    </lineage>
</organism>
<sequence length="873" mass="97444">MAWSVNFMPPALFQATASSLFSKLKACTSDNKGENAVSAQNKGRRHSRHRLISMSSDSNKIRDLDKSLFDDQSADGDDKAWYHEVPASQISWHAQKKILSKKLSPGTEAPSALSSSHLGESTVFYNKAPSLGGRLLYLMAACHKPIESVSIDDVYQVFEADAGNVSPVYFDILEFIGLCLDSRRLRSRSAAIGEYIFSAEMPLLYITRKFEQLILKHMPTDSPLFEEIDTMLDQCEGRVGYDRHYWDAYPAISYVSQLVMYTLLDTAIRERDLEEIDSTTLYGSGVMTDNSEPLYPMAYILFRMGHYESLAFLLERYSVGVPDVVTSVCSSFWRLYQGTQCGDVDTVSREAAVIKALVGSGSYSGLVSSPASAELDLFLLDFLHFFKPYPTQTLLDSLQHVSVDVTGGFGCVFEFSNLFHLSVSMFLYPEASAEHLCITIDDVNFQLTQQTIPPIRSLISFHNVLTYNFYNAVYVLAAEVDTLPEAVGLYFLLAIVCRSYRLNGNNFDIAADMNTGMDKGSVISDASLKAFAAIKDVYDMPLCEFSESSMAYFANPEHLDTTTAMGMGSVLFAFLLCHCIHSNHMEIIWSSRVLPINAQLMLLATAISFLPFNEDITNQGYFSQEIYPILRSSINLDTFKDTVLQSEFIGYPHRLHRLLIFLLGGAYQMRGEAAIAFEYYKATMTHGNGLELAFECSAKILEAGSISSHQRLLPVLASASKLRILYQSNENMHSISLESMFGEELIPETARVALPTLSSSMYYTYRHVWVMLTLVEAKAVLEETGNLEKAVRLCNRDSGLYNMAMSSAPISHRLVEKGTVITSFLLNTYSHCQLGGYTDLATELTVVRELCKRMHADQYVVELAAQVCRDAGI</sequence>
<evidence type="ECO:0000313" key="1">
    <source>
        <dbReference type="EMBL" id="KWX13868.1"/>
    </source>
</evidence>
<dbReference type="Proteomes" id="UP000070089">
    <property type="component" value="Unassembled WGS sequence"/>
</dbReference>
<evidence type="ECO:0000313" key="2">
    <source>
        <dbReference type="Proteomes" id="UP000070089"/>
    </source>
</evidence>
<protein>
    <submittedName>
        <fullName evidence="1">Uncharacterized protein</fullName>
    </submittedName>
</protein>
<dbReference type="OrthoDB" id="10253191at2759"/>
<dbReference type="AlphaFoldDB" id="A0A132NUX5"/>